<proteinExistence type="predicted"/>
<dbReference type="Gene3D" id="3.30.70.1990">
    <property type="match status" value="1"/>
</dbReference>
<comment type="caution">
    <text evidence="1">The sequence shown here is derived from an EMBL/GenBank/DDBJ whole genome shotgun (WGS) entry which is preliminary data.</text>
</comment>
<dbReference type="SUPFAM" id="SSF51905">
    <property type="entry name" value="FAD/NAD(P)-binding domain"/>
    <property type="match status" value="1"/>
</dbReference>
<sequence>MSSLAWVARSFGSYSPLTNTETIERDVCIIGGGSSGTYSAIRLQQMGKSVVLIEREDRLGGHVNTYVDPLTHKTFDYGVVIFGNSSIVTDYFGYFNIPLTPWGGTGASDAVFADFANAAVVSGQSLGQGNLTAALLAYEDQLARYPYLENGFGLPTPVPSDLLLSWAGFMEKYDLGAMAYTLFVFNQGAGNILAETALYILKYFSATTVQAFFTGSFLTTAHSDNQELYNAALAKLGTSALLSSNVTRIIRHRDHAEVVVSTPTGIKCIEASKLLIAIPPKLSNLGFMDLDDEERGIFSQFNNSYYWAAVLKDSGIPYNTSLANVDPSAPYAIPQMPGVYGFGTVPGFSGLHTVYYGSPYPQSDAEVRANILDTTARLVESLGYGTVNGTMAELVGFSAHNPYELTVSTDAIEDGFYGKLESLQGSKRTWWTGAAFQTEDSSAIWKFTEQRVLPSL</sequence>
<name>A0AAV9J7F2_9PEZI</name>
<protein>
    <submittedName>
        <fullName evidence="1">Uncharacterized protein</fullName>
    </submittedName>
</protein>
<dbReference type="Gene3D" id="1.10.405.20">
    <property type="match status" value="1"/>
</dbReference>
<dbReference type="Proteomes" id="UP001324427">
    <property type="component" value="Unassembled WGS sequence"/>
</dbReference>
<evidence type="ECO:0000313" key="2">
    <source>
        <dbReference type="Proteomes" id="UP001324427"/>
    </source>
</evidence>
<dbReference type="EMBL" id="JAVFHQ010000060">
    <property type="protein sequence ID" value="KAK4540841.1"/>
    <property type="molecule type" value="Genomic_DNA"/>
</dbReference>
<dbReference type="Pfam" id="PF13450">
    <property type="entry name" value="NAD_binding_8"/>
    <property type="match status" value="1"/>
</dbReference>
<keyword evidence="2" id="KW-1185">Reference proteome</keyword>
<evidence type="ECO:0000313" key="1">
    <source>
        <dbReference type="EMBL" id="KAK4540841.1"/>
    </source>
</evidence>
<dbReference type="InterPro" id="IPR036188">
    <property type="entry name" value="FAD/NAD-bd_sf"/>
</dbReference>
<dbReference type="AlphaFoldDB" id="A0AAV9J7F2"/>
<dbReference type="Gene3D" id="3.50.50.60">
    <property type="entry name" value="FAD/NAD(P)-binding domain"/>
    <property type="match status" value="1"/>
</dbReference>
<gene>
    <name evidence="1" type="ORF">LTR36_008782</name>
</gene>
<accession>A0AAV9J7F2</accession>
<organism evidence="1 2">
    <name type="scientific">Oleoguttula mirabilis</name>
    <dbReference type="NCBI Taxonomy" id="1507867"/>
    <lineage>
        <taxon>Eukaryota</taxon>
        <taxon>Fungi</taxon>
        <taxon>Dikarya</taxon>
        <taxon>Ascomycota</taxon>
        <taxon>Pezizomycotina</taxon>
        <taxon>Dothideomycetes</taxon>
        <taxon>Dothideomycetidae</taxon>
        <taxon>Mycosphaerellales</taxon>
        <taxon>Teratosphaeriaceae</taxon>
        <taxon>Oleoguttula</taxon>
    </lineage>
</organism>
<reference evidence="1 2" key="1">
    <citation type="submission" date="2021-11" db="EMBL/GenBank/DDBJ databases">
        <title>Black yeast isolated from Biological Soil Crust.</title>
        <authorList>
            <person name="Kurbessoian T."/>
        </authorList>
    </citation>
    <scope>NUCLEOTIDE SEQUENCE [LARGE SCALE GENOMIC DNA]</scope>
    <source>
        <strain evidence="1 2">CCFEE 5522</strain>
    </source>
</reference>